<evidence type="ECO:0000259" key="2">
    <source>
        <dbReference type="SMART" id="SM00635"/>
    </source>
</evidence>
<sequence>MSIRFKRILAMSIVLIFFIANSGVTFAATKELTHLVLSKTELSMVVGDTVPITTTGVYTDLSSIDLTADTSWTSSDSSIASVYKGAVTAVGPGTVAITATYTDSAGNVIEPKTPKTVTVKVTKKVVALTTKNVQRLDLALGQSDTVNLFATFSDGLEENVSTTAEWTSGNTKVATVVEGYVQAHSAGTAVIKASYGGQSITLDVNVGVVKRLQVKNPKVSLLLTDALPDSELVELMATNLDGSESDVTLDATWTSSDPKVADMVTNKVTAYGIGTATLTANYGTQTATFEVEVDKTRKLVVSEQNVFLSLIDTSKSNLALKLEAIYPDSPTVPVDITSLATWTTSDKSVAYVNKGVVYAEGTGSATITAKYGDETVTVQVDVDVPRYLNLVEEVGMKLNTSEQLTLMADYAGAISSTDVASKATWKSSDASVVYVSNTGMIHAYKKGEATISAAYGGITVETKVSVEIPTSIALSTKTLDIKKDVTENITLIAEYDPSISANVDLTTEAEWSTSDEKIVEITDKGQIKGVATGTATITALYEKTKYTMVVNVGLVKELVSASDLLILTSGESKEIVLTANDASGNPETFTGADVTWKSSNSAVASVKNGIVKGIKKGNATITAEYGGQKVTVPVEVDIIASIEASHQSVSLKTIAIASATAQIQITVTFSDGSTKDVTDLAEWKTTSYKIATVKDGTVTAVSSGKTKVTAKYAGKSISIPVDVDTLKYLETNEVILNMSVGEQATLIGTATYMDGLEADISKAGFWKSSKILAATVKDGKVKATGKGKATITLSYGGKNTKVVVVVK</sequence>
<dbReference type="Gene3D" id="2.60.40.1080">
    <property type="match status" value="9"/>
</dbReference>
<evidence type="ECO:0000313" key="4">
    <source>
        <dbReference type="Proteomes" id="UP000077134"/>
    </source>
</evidence>
<dbReference type="OrthoDB" id="2348975at2"/>
<dbReference type="SMART" id="SM00635">
    <property type="entry name" value="BID_2"/>
    <property type="match status" value="9"/>
</dbReference>
<feature type="domain" description="BIG2" evidence="2">
    <location>
        <begin position="215"/>
        <end position="292"/>
    </location>
</feature>
<feature type="domain" description="BIG2" evidence="2">
    <location>
        <begin position="127"/>
        <end position="205"/>
    </location>
</feature>
<feature type="signal peptide" evidence="1">
    <location>
        <begin position="1"/>
        <end position="27"/>
    </location>
</feature>
<feature type="domain" description="BIG2" evidence="2">
    <location>
        <begin position="384"/>
        <end position="465"/>
    </location>
</feature>
<feature type="domain" description="BIG2" evidence="2">
    <location>
        <begin position="643"/>
        <end position="722"/>
    </location>
</feature>
<dbReference type="EMBL" id="LSFN01000035">
    <property type="protein sequence ID" value="OAB72536.1"/>
    <property type="molecule type" value="Genomic_DNA"/>
</dbReference>
<feature type="domain" description="BIG2" evidence="2">
    <location>
        <begin position="725"/>
        <end position="805"/>
    </location>
</feature>
<feature type="domain" description="BIG2" evidence="2">
    <location>
        <begin position="468"/>
        <end position="551"/>
    </location>
</feature>
<feature type="domain" description="BIG2" evidence="2">
    <location>
        <begin position="300"/>
        <end position="381"/>
    </location>
</feature>
<accession>A0A167BWY0</accession>
<dbReference type="Pfam" id="PF02368">
    <property type="entry name" value="Big_2"/>
    <property type="match status" value="3"/>
</dbReference>
<keyword evidence="1" id="KW-0732">Signal</keyword>
<name>A0A167BWY0_9BACL</name>
<protein>
    <recommendedName>
        <fullName evidence="2">BIG2 domain-containing protein</fullName>
    </recommendedName>
</protein>
<feature type="domain" description="BIG2" evidence="2">
    <location>
        <begin position="554"/>
        <end position="635"/>
    </location>
</feature>
<reference evidence="3 4" key="1">
    <citation type="submission" date="2016-02" db="EMBL/GenBank/DDBJ databases">
        <title>Paenibacillus sp. LPB0068, isolated from Crassostrea gigas.</title>
        <authorList>
            <person name="Shin S.-K."/>
            <person name="Yi H."/>
        </authorList>
    </citation>
    <scope>NUCLEOTIDE SEQUENCE [LARGE SCALE GENOMIC DNA]</scope>
    <source>
        <strain evidence="3 4">LPB0068</strain>
    </source>
</reference>
<dbReference type="SUPFAM" id="SSF49373">
    <property type="entry name" value="Invasin/intimin cell-adhesion fragments"/>
    <property type="match status" value="8"/>
</dbReference>
<dbReference type="STRING" id="1763538.LPB68_10290"/>
<dbReference type="RefSeq" id="WP_082865781.1">
    <property type="nucleotide sequence ID" value="NZ_CP017770.1"/>
</dbReference>
<organism evidence="3 4">
    <name type="scientific">Paenibacillus crassostreae</name>
    <dbReference type="NCBI Taxonomy" id="1763538"/>
    <lineage>
        <taxon>Bacteria</taxon>
        <taxon>Bacillati</taxon>
        <taxon>Bacillota</taxon>
        <taxon>Bacilli</taxon>
        <taxon>Bacillales</taxon>
        <taxon>Paenibacillaceae</taxon>
        <taxon>Paenibacillus</taxon>
    </lineage>
</organism>
<feature type="domain" description="BIG2" evidence="2">
    <location>
        <begin position="31"/>
        <end position="110"/>
    </location>
</feature>
<dbReference type="Proteomes" id="UP000077134">
    <property type="component" value="Unassembled WGS sequence"/>
</dbReference>
<dbReference type="AlphaFoldDB" id="A0A167BWY0"/>
<feature type="chain" id="PRO_5007884446" description="BIG2 domain-containing protein" evidence="1">
    <location>
        <begin position="28"/>
        <end position="807"/>
    </location>
</feature>
<gene>
    <name evidence="3" type="ORF">PNBC_16735</name>
</gene>
<comment type="caution">
    <text evidence="3">The sequence shown here is derived from an EMBL/GenBank/DDBJ whole genome shotgun (WGS) entry which is preliminary data.</text>
</comment>
<evidence type="ECO:0000313" key="3">
    <source>
        <dbReference type="EMBL" id="OAB72536.1"/>
    </source>
</evidence>
<keyword evidence="4" id="KW-1185">Reference proteome</keyword>
<dbReference type="InterPro" id="IPR003343">
    <property type="entry name" value="Big_2"/>
</dbReference>
<dbReference type="InterPro" id="IPR008964">
    <property type="entry name" value="Invasin/intimin_cell_adhesion"/>
</dbReference>
<proteinExistence type="predicted"/>
<evidence type="ECO:0000256" key="1">
    <source>
        <dbReference type="SAM" id="SignalP"/>
    </source>
</evidence>